<dbReference type="EMBL" id="LS483452">
    <property type="protein sequence ID" value="SQH75710.1"/>
    <property type="molecule type" value="Genomic_DNA"/>
</dbReference>
<gene>
    <name evidence="1" type="ORF">SHEWBE_1744</name>
</gene>
<protein>
    <submittedName>
        <fullName evidence="1">Coproporphyrinogen III oxidase</fullName>
    </submittedName>
</protein>
<sequence length="49" mass="5911">MVLREIKKIQGNQIEAEKLSYRWEIDDYLLIFIHFVEGAHILPWLKSLI</sequence>
<name>A0A330M3U0_9GAMM</name>
<dbReference type="Proteomes" id="UP000250123">
    <property type="component" value="Chromosome SHEWBE"/>
</dbReference>
<dbReference type="KEGG" id="sbk:SHEWBE_1744"/>
<evidence type="ECO:0000313" key="1">
    <source>
        <dbReference type="EMBL" id="SQH75710.1"/>
    </source>
</evidence>
<reference evidence="2" key="1">
    <citation type="submission" date="2018-06" db="EMBL/GenBank/DDBJ databases">
        <authorList>
            <person name="Cea G.-C."/>
            <person name="William W."/>
        </authorList>
    </citation>
    <scope>NUCLEOTIDE SEQUENCE [LARGE SCALE GENOMIC DNA]</scope>
    <source>
        <strain evidence="2">DB21MT-2</strain>
    </source>
</reference>
<dbReference type="AlphaFoldDB" id="A0A330M3U0"/>
<organism evidence="1 2">
    <name type="scientific">Shewanella benthica</name>
    <dbReference type="NCBI Taxonomy" id="43661"/>
    <lineage>
        <taxon>Bacteria</taxon>
        <taxon>Pseudomonadati</taxon>
        <taxon>Pseudomonadota</taxon>
        <taxon>Gammaproteobacteria</taxon>
        <taxon>Alteromonadales</taxon>
        <taxon>Shewanellaceae</taxon>
        <taxon>Shewanella</taxon>
    </lineage>
</organism>
<proteinExistence type="predicted"/>
<accession>A0A330M3U0</accession>
<evidence type="ECO:0000313" key="2">
    <source>
        <dbReference type="Proteomes" id="UP000250123"/>
    </source>
</evidence>